<gene>
    <name evidence="1" type="ORF">CANTADRAFT_281551</name>
</gene>
<dbReference type="Proteomes" id="UP000094285">
    <property type="component" value="Unassembled WGS sequence"/>
</dbReference>
<dbReference type="EMBL" id="KV453914">
    <property type="protein sequence ID" value="ODV77785.1"/>
    <property type="molecule type" value="Genomic_DNA"/>
</dbReference>
<name>A0A1E4SE55_9ASCO</name>
<organism evidence="1 2">
    <name type="scientific">Suhomyces tanzawaensis NRRL Y-17324</name>
    <dbReference type="NCBI Taxonomy" id="984487"/>
    <lineage>
        <taxon>Eukaryota</taxon>
        <taxon>Fungi</taxon>
        <taxon>Dikarya</taxon>
        <taxon>Ascomycota</taxon>
        <taxon>Saccharomycotina</taxon>
        <taxon>Pichiomycetes</taxon>
        <taxon>Debaryomycetaceae</taxon>
        <taxon>Suhomyces</taxon>
    </lineage>
</organism>
<dbReference type="AlphaFoldDB" id="A0A1E4SE55"/>
<accession>A0A1E4SE55</accession>
<dbReference type="RefSeq" id="XP_020062907.1">
    <property type="nucleotide sequence ID" value="XM_020208234.1"/>
</dbReference>
<evidence type="ECO:0000313" key="1">
    <source>
        <dbReference type="EMBL" id="ODV77785.1"/>
    </source>
</evidence>
<protein>
    <submittedName>
        <fullName evidence="1">Uncharacterized protein</fullName>
    </submittedName>
</protein>
<sequence>MLHLPKTLLLCYSEGKPWNIAVDMSDTLSQNVWDDHRVSQSKVDLNWPHPMATITPTSTNPWSISNEEHPEVKSLLVLDSAISSVYYSLKRSATIVKLSPLKSPSEQQNSPNLNTENQTHMFKNLNLSTGMEIDKLGQDQNIPESFSSANARIEVSDVAEGPWLTTTGNDLRNNLPSAISLKTSINEDDKSTLELVRSVTGLSLRRESPYTSDRQVCQCYSTECNFGEVYQISRHYMHDFRGVDYPRFVTWRLPTKKSRVTLKINVYYEGPKGRRIRSKLKQFRTKVASLWNNTIHYLDYKY</sequence>
<proteinExistence type="predicted"/>
<dbReference type="GeneID" id="30982371"/>
<evidence type="ECO:0000313" key="2">
    <source>
        <dbReference type="Proteomes" id="UP000094285"/>
    </source>
</evidence>
<reference evidence="2" key="1">
    <citation type="submission" date="2016-05" db="EMBL/GenBank/DDBJ databases">
        <title>Comparative genomics of biotechnologically important yeasts.</title>
        <authorList>
            <consortium name="DOE Joint Genome Institute"/>
            <person name="Riley R."/>
            <person name="Haridas S."/>
            <person name="Wolfe K.H."/>
            <person name="Lopes M.R."/>
            <person name="Hittinger C.T."/>
            <person name="Goker M."/>
            <person name="Salamov A."/>
            <person name="Wisecaver J."/>
            <person name="Long T.M."/>
            <person name="Aerts A.L."/>
            <person name="Barry K."/>
            <person name="Choi C."/>
            <person name="Clum A."/>
            <person name="Coughlan A.Y."/>
            <person name="Deshpande S."/>
            <person name="Douglass A.P."/>
            <person name="Hanson S.J."/>
            <person name="Klenk H.-P."/>
            <person name="Labutti K."/>
            <person name="Lapidus A."/>
            <person name="Lindquist E."/>
            <person name="Lipzen A."/>
            <person name="Meier-Kolthoff J.P."/>
            <person name="Ohm R.A."/>
            <person name="Otillar R.P."/>
            <person name="Pangilinan J."/>
            <person name="Peng Y."/>
            <person name="Rokas A."/>
            <person name="Rosa C.A."/>
            <person name="Scheuner C."/>
            <person name="Sibirny A.A."/>
            <person name="Slot J.C."/>
            <person name="Stielow J.B."/>
            <person name="Sun H."/>
            <person name="Kurtzman C.P."/>
            <person name="Blackwell M."/>
            <person name="Grigoriev I.V."/>
            <person name="Jeffries T.W."/>
        </authorList>
    </citation>
    <scope>NUCLEOTIDE SEQUENCE [LARGE SCALE GENOMIC DNA]</scope>
    <source>
        <strain evidence="2">NRRL Y-17324</strain>
    </source>
</reference>
<keyword evidence="2" id="KW-1185">Reference proteome</keyword>